<dbReference type="InterPro" id="IPR043502">
    <property type="entry name" value="DNA/RNA_pol_sf"/>
</dbReference>
<dbReference type="Pfam" id="PF17921">
    <property type="entry name" value="Integrase_H2C2"/>
    <property type="match status" value="1"/>
</dbReference>
<comment type="caution">
    <text evidence="4">The sequence shown here is derived from an EMBL/GenBank/DDBJ whole genome shotgun (WGS) entry which is preliminary data.</text>
</comment>
<dbReference type="PROSITE" id="PS50994">
    <property type="entry name" value="INTEGRASE"/>
    <property type="match status" value="1"/>
</dbReference>
<dbReference type="Gene3D" id="3.30.70.270">
    <property type="match status" value="2"/>
</dbReference>
<evidence type="ECO:0008006" key="6">
    <source>
        <dbReference type="Google" id="ProtNLM"/>
    </source>
</evidence>
<dbReference type="Gene3D" id="3.10.10.10">
    <property type="entry name" value="HIV Type 1 Reverse Transcriptase, subunit A, domain 1"/>
    <property type="match status" value="1"/>
</dbReference>
<dbReference type="CDD" id="cd09274">
    <property type="entry name" value="RNase_HI_RT_Ty3"/>
    <property type="match status" value="1"/>
</dbReference>
<dbReference type="SUPFAM" id="SSF50630">
    <property type="entry name" value="Acid proteases"/>
    <property type="match status" value="1"/>
</dbReference>
<dbReference type="FunFam" id="3.30.420.10:FF:000063">
    <property type="entry name" value="Retrovirus-related Pol polyprotein from transposon 297-like Protein"/>
    <property type="match status" value="1"/>
</dbReference>
<dbReference type="PANTHER" id="PTHR37984:SF8">
    <property type="entry name" value="CCHC-TYPE DOMAIN-CONTAINING PROTEIN"/>
    <property type="match status" value="1"/>
</dbReference>
<dbReference type="InterPro" id="IPR000477">
    <property type="entry name" value="RT_dom"/>
</dbReference>
<dbReference type="EMBL" id="MRZV01000618">
    <property type="protein sequence ID" value="PIK46835.1"/>
    <property type="molecule type" value="Genomic_DNA"/>
</dbReference>
<dbReference type="FunFam" id="3.30.70.270:FF:000026">
    <property type="entry name" value="Transposon Ty3-G Gag-Pol polyprotein"/>
    <property type="match status" value="1"/>
</dbReference>
<evidence type="ECO:0000313" key="4">
    <source>
        <dbReference type="EMBL" id="PIK46835.1"/>
    </source>
</evidence>
<feature type="region of interest" description="Disordered" evidence="1">
    <location>
        <begin position="195"/>
        <end position="231"/>
    </location>
</feature>
<dbReference type="SUPFAM" id="SSF56672">
    <property type="entry name" value="DNA/RNA polymerases"/>
    <property type="match status" value="1"/>
</dbReference>
<dbReference type="FunFam" id="1.10.340.70:FF:000003">
    <property type="entry name" value="Protein CBG25708"/>
    <property type="match status" value="1"/>
</dbReference>
<protein>
    <recommendedName>
        <fullName evidence="6">Endonuclease</fullName>
    </recommendedName>
</protein>
<feature type="domain" description="Integrase catalytic" evidence="3">
    <location>
        <begin position="1026"/>
        <end position="1192"/>
    </location>
</feature>
<accession>A0A2G8KFU3</accession>
<dbReference type="InterPro" id="IPR041588">
    <property type="entry name" value="Integrase_H2C2"/>
</dbReference>
<organism evidence="4 5">
    <name type="scientific">Stichopus japonicus</name>
    <name type="common">Sea cucumber</name>
    <dbReference type="NCBI Taxonomy" id="307972"/>
    <lineage>
        <taxon>Eukaryota</taxon>
        <taxon>Metazoa</taxon>
        <taxon>Echinodermata</taxon>
        <taxon>Eleutherozoa</taxon>
        <taxon>Echinozoa</taxon>
        <taxon>Holothuroidea</taxon>
        <taxon>Aspidochirotacea</taxon>
        <taxon>Aspidochirotida</taxon>
        <taxon>Stichopodidae</taxon>
        <taxon>Apostichopus</taxon>
    </lineage>
</organism>
<sequence length="1314" mass="150519">MEGLRPPENLILTGNVAEQWKFWKQKFTLYKHASGLSAKDPIVQCSTLLHIIGDDALQVYNTFTFANDEEKKDLNVLIQKFEEHFLPQKNVTFERHVFNTTFQRDGESFEQFLTELKNLAKTCDFGTLTDDLVKDRIVVGLRDDAVRANLLAKKDLDLAKAAEICKASERSKAQMTQLNKSTRQSTSESEVYTVYHNRSNKANNDKPRQSRNYDRSNTQSNRPSSTRHQCSKCGYNHDRSGYCPAEGKSCNNCGKTNHFANMCRTKLNQSKGSKIQHDRRNQQKVHTVDEANSDTGTEGSGNSDFFIDVLESQQCKTADSEWNINLLVEDEKVNFKLDTGSQCNVISSSVLENMENVKLQRSKMHLITYSGHKLQPMGKCVLLCEHKNRYYDLSFQVVKGMKKPLLGLKACTALGLIQRIDSVESSKTPEPQDNYSDVFKGLGCLPGKVTLKVKEGSRPVVHPPRKVPIALREEVKEELKRMVDLDVIEKVTEPSDWVSSMVTVIKPDRKRVRICLDPKDLNEALDRAHYPMKTVEEIITRLPQAKVFSTLDANCGYWQLALDSKSSKLCTFNTPIGRYRYKRLPFGINAAPEIFQRVMTELFDDLSGVEVMMDDIIVWGADEAEHNIRLQNVLQRCQENNLKLNIDKCKFKVSEVKYIGHILTSNGIKPDPKKIEAIQEMQPPTNVTELKRFLGMINYVAKFIRNLSAISEPLRVLLRKETVWHWEEEQEKCFNSLKQLITKTPVLQYFDTNKPVTVSVDASKGGVGAVLLQNEKPVAYASKTFTDAQTRYAQIEKELAAIVFGCEKFHQYIFGRMTYIETDHKPLETIFRKPLSVAPPRLQRMLLKLQKYQFTVNYKKGCELYVADALSRSYLPDTSDEVNDSLHIMECVVSPLPISNSKLTDIENETQKDPVLAKLHQQIVSGWPNSKQTLDKDLTPYWACQSELTVENGLIFKNEKVLIPVKLRKMMLGKVHQGHQGIEKTKRLARDLMYWPNMAVQITETIENCDVCNRFRHQNQKEPLKKHESPVRPWQKVGTDLFVYDSDTYIVMVDYYSSYFEVQKLSKTKSNQIIQFCKQQFARFGIPSIVVSDNGPQYSSVEFKEFSRAYGFKHMTSSPLYPQSNGKAEKAVQIAKNLIRKSKLSGQDPYIALLNYRNSPQEGIDSPVQMLMSRRTQTLLPTSPALLKSKTPKNVQQKFKKRAHNQEKYYNRGAKSLPPISVGESVSVRFGKEWKPAVVVAKSPYPRSYVIQAGSQQYRRNRRDLRKVRPKYEIPYVQDIDDDQPANDIVDPDPVCSRRGRILKPNRDPNFSYY</sequence>
<feature type="region of interest" description="Disordered" evidence="1">
    <location>
        <begin position="1282"/>
        <end position="1314"/>
    </location>
</feature>
<keyword evidence="5" id="KW-1185">Reference proteome</keyword>
<feature type="domain" description="Reverse transcriptase" evidence="2">
    <location>
        <begin position="486"/>
        <end position="663"/>
    </location>
</feature>
<dbReference type="GO" id="GO:0015074">
    <property type="term" value="P:DNA integration"/>
    <property type="evidence" value="ECO:0007669"/>
    <property type="project" value="InterPro"/>
</dbReference>
<dbReference type="Proteomes" id="UP000230750">
    <property type="component" value="Unassembled WGS sequence"/>
</dbReference>
<dbReference type="Gene3D" id="2.40.70.10">
    <property type="entry name" value="Acid Proteases"/>
    <property type="match status" value="1"/>
</dbReference>
<gene>
    <name evidence="4" type="ORF">BSL78_16294</name>
</gene>
<dbReference type="InterPro" id="IPR012337">
    <property type="entry name" value="RNaseH-like_sf"/>
</dbReference>
<dbReference type="SUPFAM" id="SSF53098">
    <property type="entry name" value="Ribonuclease H-like"/>
    <property type="match status" value="1"/>
</dbReference>
<evidence type="ECO:0000259" key="2">
    <source>
        <dbReference type="PROSITE" id="PS50878"/>
    </source>
</evidence>
<dbReference type="PROSITE" id="PS50878">
    <property type="entry name" value="RT_POL"/>
    <property type="match status" value="1"/>
</dbReference>
<evidence type="ECO:0000256" key="1">
    <source>
        <dbReference type="SAM" id="MobiDB-lite"/>
    </source>
</evidence>
<name>A0A2G8KFU3_STIJA</name>
<dbReference type="InterPro" id="IPR050951">
    <property type="entry name" value="Retrovirus_Pol_polyprotein"/>
</dbReference>
<dbReference type="CDD" id="cd01647">
    <property type="entry name" value="RT_LTR"/>
    <property type="match status" value="1"/>
</dbReference>
<proteinExistence type="predicted"/>
<dbReference type="OrthoDB" id="775972at2759"/>
<dbReference type="InterPro" id="IPR036397">
    <property type="entry name" value="RNaseH_sf"/>
</dbReference>
<dbReference type="InterPro" id="IPR043128">
    <property type="entry name" value="Rev_trsase/Diguanyl_cyclase"/>
</dbReference>
<reference evidence="4 5" key="1">
    <citation type="journal article" date="2017" name="PLoS Biol.">
        <title>The sea cucumber genome provides insights into morphological evolution and visceral regeneration.</title>
        <authorList>
            <person name="Zhang X."/>
            <person name="Sun L."/>
            <person name="Yuan J."/>
            <person name="Sun Y."/>
            <person name="Gao Y."/>
            <person name="Zhang L."/>
            <person name="Li S."/>
            <person name="Dai H."/>
            <person name="Hamel J.F."/>
            <person name="Liu C."/>
            <person name="Yu Y."/>
            <person name="Liu S."/>
            <person name="Lin W."/>
            <person name="Guo K."/>
            <person name="Jin S."/>
            <person name="Xu P."/>
            <person name="Storey K.B."/>
            <person name="Huan P."/>
            <person name="Zhang T."/>
            <person name="Zhou Y."/>
            <person name="Zhang J."/>
            <person name="Lin C."/>
            <person name="Li X."/>
            <person name="Xing L."/>
            <person name="Huo D."/>
            <person name="Sun M."/>
            <person name="Wang L."/>
            <person name="Mercier A."/>
            <person name="Li F."/>
            <person name="Yang H."/>
            <person name="Xiang J."/>
        </authorList>
    </citation>
    <scope>NUCLEOTIDE SEQUENCE [LARGE SCALE GENOMIC DNA]</scope>
    <source>
        <strain evidence="4">Shaxun</strain>
        <tissue evidence="4">Muscle</tissue>
    </source>
</reference>
<feature type="compositionally biased region" description="Basic and acidic residues" evidence="1">
    <location>
        <begin position="275"/>
        <end position="289"/>
    </location>
</feature>
<evidence type="ECO:0000313" key="5">
    <source>
        <dbReference type="Proteomes" id="UP000230750"/>
    </source>
</evidence>
<dbReference type="Gene3D" id="3.30.420.10">
    <property type="entry name" value="Ribonuclease H-like superfamily/Ribonuclease H"/>
    <property type="match status" value="1"/>
</dbReference>
<feature type="compositionally biased region" description="Polar residues" evidence="1">
    <location>
        <begin position="215"/>
        <end position="228"/>
    </location>
</feature>
<dbReference type="Gene3D" id="1.10.340.70">
    <property type="match status" value="1"/>
</dbReference>
<dbReference type="CDD" id="cd05481">
    <property type="entry name" value="retropepsin_like_LTR_1"/>
    <property type="match status" value="1"/>
</dbReference>
<dbReference type="PANTHER" id="PTHR37984">
    <property type="entry name" value="PROTEIN CBG26694"/>
    <property type="match status" value="1"/>
</dbReference>
<dbReference type="Pfam" id="PF00078">
    <property type="entry name" value="RVT_1"/>
    <property type="match status" value="1"/>
</dbReference>
<dbReference type="GO" id="GO:0003676">
    <property type="term" value="F:nucleic acid binding"/>
    <property type="evidence" value="ECO:0007669"/>
    <property type="project" value="InterPro"/>
</dbReference>
<dbReference type="InterPro" id="IPR021109">
    <property type="entry name" value="Peptidase_aspartic_dom_sf"/>
</dbReference>
<dbReference type="Pfam" id="PF00665">
    <property type="entry name" value="rve"/>
    <property type="match status" value="1"/>
</dbReference>
<dbReference type="InterPro" id="IPR041577">
    <property type="entry name" value="RT_RNaseH_2"/>
</dbReference>
<feature type="region of interest" description="Disordered" evidence="1">
    <location>
        <begin position="270"/>
        <end position="299"/>
    </location>
</feature>
<dbReference type="Pfam" id="PF17919">
    <property type="entry name" value="RT_RNaseH_2"/>
    <property type="match status" value="1"/>
</dbReference>
<dbReference type="InterPro" id="IPR001584">
    <property type="entry name" value="Integrase_cat-core"/>
</dbReference>
<evidence type="ECO:0000259" key="3">
    <source>
        <dbReference type="PROSITE" id="PS50994"/>
    </source>
</evidence>
<feature type="compositionally biased region" description="Basic and acidic residues" evidence="1">
    <location>
        <begin position="203"/>
        <end position="214"/>
    </location>
</feature>